<comment type="caution">
    <text evidence="2">The sequence shown here is derived from an EMBL/GenBank/DDBJ whole genome shotgun (WGS) entry which is preliminary data.</text>
</comment>
<dbReference type="EMBL" id="AOID01000026">
    <property type="protein sequence ID" value="ELY67942.1"/>
    <property type="molecule type" value="Genomic_DNA"/>
</dbReference>
<sequence length="62" mass="6504">MAAVALLGVWALMTLWATGTAAAGQSRIDEQFGPPDPDTRRGRPDGTPDDRSSEPSFSAADD</sequence>
<evidence type="ECO:0000313" key="2">
    <source>
        <dbReference type="EMBL" id="ELY67942.1"/>
    </source>
</evidence>
<feature type="compositionally biased region" description="Basic and acidic residues" evidence="1">
    <location>
        <begin position="37"/>
        <end position="53"/>
    </location>
</feature>
<gene>
    <name evidence="2" type="ORF">C489_08050</name>
</gene>
<proteinExistence type="predicted"/>
<organism evidence="2 3">
    <name type="scientific">Natrinema versiforme JCM 10478</name>
    <dbReference type="NCBI Taxonomy" id="1227496"/>
    <lineage>
        <taxon>Archaea</taxon>
        <taxon>Methanobacteriati</taxon>
        <taxon>Methanobacteriota</taxon>
        <taxon>Stenosarchaea group</taxon>
        <taxon>Halobacteria</taxon>
        <taxon>Halobacteriales</taxon>
        <taxon>Natrialbaceae</taxon>
        <taxon>Natrinema</taxon>
    </lineage>
</organism>
<reference evidence="2 3" key="1">
    <citation type="journal article" date="2014" name="PLoS Genet.">
        <title>Phylogenetically driven sequencing of extremely halophilic archaea reveals strategies for static and dynamic osmo-response.</title>
        <authorList>
            <person name="Becker E.A."/>
            <person name="Seitzer P.M."/>
            <person name="Tritt A."/>
            <person name="Larsen D."/>
            <person name="Krusor M."/>
            <person name="Yao A.I."/>
            <person name="Wu D."/>
            <person name="Madern D."/>
            <person name="Eisen J.A."/>
            <person name="Darling A.E."/>
            <person name="Facciotti M.T."/>
        </authorList>
    </citation>
    <scope>NUCLEOTIDE SEQUENCE [LARGE SCALE GENOMIC DNA]</scope>
    <source>
        <strain evidence="2 3">JCM 10478</strain>
    </source>
</reference>
<dbReference type="AlphaFoldDB" id="L9Y2K7"/>
<name>L9Y2K7_9EURY</name>
<feature type="region of interest" description="Disordered" evidence="1">
    <location>
        <begin position="22"/>
        <end position="62"/>
    </location>
</feature>
<evidence type="ECO:0000256" key="1">
    <source>
        <dbReference type="SAM" id="MobiDB-lite"/>
    </source>
</evidence>
<dbReference type="PATRIC" id="fig|1227496.3.peg.1628"/>
<protein>
    <submittedName>
        <fullName evidence="2">Uncharacterized protein</fullName>
    </submittedName>
</protein>
<evidence type="ECO:0000313" key="3">
    <source>
        <dbReference type="Proteomes" id="UP000011632"/>
    </source>
</evidence>
<keyword evidence="3" id="KW-1185">Reference proteome</keyword>
<dbReference type="Proteomes" id="UP000011632">
    <property type="component" value="Unassembled WGS sequence"/>
</dbReference>
<accession>L9Y2K7</accession>